<gene>
    <name evidence="2" type="ORF">LKD70_15145</name>
</gene>
<dbReference type="InterPro" id="IPR050570">
    <property type="entry name" value="Cell_wall_metabolism_enzyme"/>
</dbReference>
<evidence type="ECO:0000259" key="1">
    <source>
        <dbReference type="Pfam" id="PF01551"/>
    </source>
</evidence>
<reference evidence="2 3" key="1">
    <citation type="submission" date="2021-10" db="EMBL/GenBank/DDBJ databases">
        <title>Anaerobic single-cell dispensing facilitates the cultivation of human gut bacteria.</title>
        <authorList>
            <person name="Afrizal A."/>
        </authorList>
    </citation>
    <scope>NUCLEOTIDE SEQUENCE [LARGE SCALE GENOMIC DNA]</scope>
    <source>
        <strain evidence="2 3">CLA-AA-H200</strain>
    </source>
</reference>
<dbReference type="SUPFAM" id="SSF51261">
    <property type="entry name" value="Duplicated hybrid motif"/>
    <property type="match status" value="1"/>
</dbReference>
<dbReference type="Proteomes" id="UP001198151">
    <property type="component" value="Unassembled WGS sequence"/>
</dbReference>
<sequence>MNNSGLGMLIGIPFIYIRNMFRLPNVDTYMPEVHYSLPFLECWTVANGGNNKETSHSWSICNQRYAYDFYIQKNGSTFSGNGKNVTDYFCYGKTVLAAADGIVIEIKNLFEDTPIPEKEEVDCHASDVRGNYIIIQHSEHEYSTIAHIKKDSFCVKVGDKVYRGQQIARCGNSGNTSEPHIHFQVQQGKSFLLSASLPIWFEKIRNHSISHNSPHISRGDIVENQNK</sequence>
<feature type="domain" description="M23ase beta-sheet core" evidence="1">
    <location>
        <begin position="90"/>
        <end position="189"/>
    </location>
</feature>
<dbReference type="InterPro" id="IPR011055">
    <property type="entry name" value="Dup_hybrid_motif"/>
</dbReference>
<evidence type="ECO:0000313" key="3">
    <source>
        <dbReference type="Proteomes" id="UP001198151"/>
    </source>
</evidence>
<dbReference type="PANTHER" id="PTHR21666:SF270">
    <property type="entry name" value="MUREIN HYDROLASE ACTIVATOR ENVC"/>
    <property type="match status" value="1"/>
</dbReference>
<comment type="caution">
    <text evidence="2">The sequence shown here is derived from an EMBL/GenBank/DDBJ whole genome shotgun (WGS) entry which is preliminary data.</text>
</comment>
<dbReference type="CDD" id="cd12797">
    <property type="entry name" value="M23_peptidase"/>
    <property type="match status" value="1"/>
</dbReference>
<dbReference type="PANTHER" id="PTHR21666">
    <property type="entry name" value="PEPTIDASE-RELATED"/>
    <property type="match status" value="1"/>
</dbReference>
<dbReference type="Pfam" id="PF01551">
    <property type="entry name" value="Peptidase_M23"/>
    <property type="match status" value="1"/>
</dbReference>
<dbReference type="RefSeq" id="WP_227708709.1">
    <property type="nucleotide sequence ID" value="NZ_JAJEQX010000033.1"/>
</dbReference>
<proteinExistence type="predicted"/>
<dbReference type="InterPro" id="IPR016047">
    <property type="entry name" value="M23ase_b-sheet_dom"/>
</dbReference>
<accession>A0ABS8G0B3</accession>
<protein>
    <submittedName>
        <fullName evidence="2">M23 family metallopeptidase</fullName>
    </submittedName>
</protein>
<evidence type="ECO:0000313" key="2">
    <source>
        <dbReference type="EMBL" id="MCC2255730.1"/>
    </source>
</evidence>
<name>A0ABS8G0B3_9FIRM</name>
<dbReference type="EMBL" id="JAJEQX010000033">
    <property type="protein sequence ID" value="MCC2255730.1"/>
    <property type="molecule type" value="Genomic_DNA"/>
</dbReference>
<dbReference type="Gene3D" id="2.70.70.10">
    <property type="entry name" value="Glucose Permease (Domain IIA)"/>
    <property type="match status" value="1"/>
</dbReference>
<keyword evidence="3" id="KW-1185">Reference proteome</keyword>
<organism evidence="2 3">
    <name type="scientific">Ruminococcus turbiniformis</name>
    <dbReference type="NCBI Taxonomy" id="2881258"/>
    <lineage>
        <taxon>Bacteria</taxon>
        <taxon>Bacillati</taxon>
        <taxon>Bacillota</taxon>
        <taxon>Clostridia</taxon>
        <taxon>Eubacteriales</taxon>
        <taxon>Oscillospiraceae</taxon>
        <taxon>Ruminococcus</taxon>
    </lineage>
</organism>